<keyword evidence="13" id="KW-1185">Reference proteome</keyword>
<sequence>MAPLRSLAAAALLFLATHAHFILNLPPSLEGGNMQESLEPNAPCGGGAPDLASNTATDFHVDGDAISVQLGHPQANFLFRATLDSHAAGNWTQLFPIVQQTTRGNFCEPVVTAPKDWAGKKGFIGVVCDGPDGLLFQCAAVNFVTGTNTAAGSACTNGTGVTAAFVADKSLSGLVGAGASNSSGSTSSPTSPSPAATSSSLAAPSLLRGSGLPVASVAVTAVMFLVGVALL</sequence>
<dbReference type="CDD" id="cd21176">
    <property type="entry name" value="LPMO_auxiliary-like"/>
    <property type="match status" value="1"/>
</dbReference>
<dbReference type="InterPro" id="IPR046936">
    <property type="entry name" value="BIM1-like"/>
</dbReference>
<feature type="region of interest" description="Disordered" evidence="8">
    <location>
        <begin position="180"/>
        <end position="199"/>
    </location>
</feature>
<keyword evidence="9" id="KW-1133">Transmembrane helix</keyword>
<dbReference type="OrthoDB" id="2146436at2759"/>
<evidence type="ECO:0000256" key="8">
    <source>
        <dbReference type="SAM" id="MobiDB-lite"/>
    </source>
</evidence>
<proteinExistence type="predicted"/>
<keyword evidence="5 9" id="KW-0472">Membrane</keyword>
<dbReference type="InterPro" id="IPR046530">
    <property type="entry name" value="BIM1-like_dom"/>
</dbReference>
<gene>
    <name evidence="12" type="ORF">THITE_2118210</name>
</gene>
<evidence type="ECO:0000259" key="11">
    <source>
        <dbReference type="Pfam" id="PF20238"/>
    </source>
</evidence>
<keyword evidence="3" id="KW-0336">GPI-anchor</keyword>
<keyword evidence="9" id="KW-0812">Transmembrane</keyword>
<name>G2R935_THETT</name>
<dbReference type="EMBL" id="CP003012">
    <property type="protein sequence ID" value="AEO68630.1"/>
    <property type="molecule type" value="Genomic_DNA"/>
</dbReference>
<evidence type="ECO:0000256" key="5">
    <source>
        <dbReference type="ARBA" id="ARBA00023136"/>
    </source>
</evidence>
<keyword evidence="7" id="KW-0449">Lipoprotein</keyword>
<keyword evidence="4 10" id="KW-0732">Signal</keyword>
<keyword evidence="2" id="KW-1003">Cell membrane</keyword>
<dbReference type="PANTHER" id="PTHR34992">
    <property type="entry name" value="HYPHAL ANASTAMOSIS-7 PROTEIN"/>
    <property type="match status" value="1"/>
</dbReference>
<evidence type="ECO:0000256" key="10">
    <source>
        <dbReference type="SAM" id="SignalP"/>
    </source>
</evidence>
<organism evidence="12 13">
    <name type="scientific">Thermothielavioides terrestris (strain ATCC 38088 / NRRL 8126)</name>
    <name type="common">Thielavia terrestris</name>
    <dbReference type="NCBI Taxonomy" id="578455"/>
    <lineage>
        <taxon>Eukaryota</taxon>
        <taxon>Fungi</taxon>
        <taxon>Dikarya</taxon>
        <taxon>Ascomycota</taxon>
        <taxon>Pezizomycotina</taxon>
        <taxon>Sordariomycetes</taxon>
        <taxon>Sordariomycetidae</taxon>
        <taxon>Sordariales</taxon>
        <taxon>Chaetomiaceae</taxon>
        <taxon>Thermothielavioides</taxon>
        <taxon>Thermothielavioides terrestris</taxon>
    </lineage>
</organism>
<dbReference type="Pfam" id="PF20238">
    <property type="entry name" value="BIM1-like_dom"/>
    <property type="match status" value="1"/>
</dbReference>
<evidence type="ECO:0000313" key="12">
    <source>
        <dbReference type="EMBL" id="AEO68630.1"/>
    </source>
</evidence>
<dbReference type="GeneID" id="11524037"/>
<evidence type="ECO:0000313" key="13">
    <source>
        <dbReference type="Proteomes" id="UP000008181"/>
    </source>
</evidence>
<reference evidence="12 13" key="1">
    <citation type="journal article" date="2011" name="Nat. Biotechnol.">
        <title>Comparative genomic analysis of the thermophilic biomass-degrading fungi Myceliophthora thermophila and Thielavia terrestris.</title>
        <authorList>
            <person name="Berka R.M."/>
            <person name="Grigoriev I.V."/>
            <person name="Otillar R."/>
            <person name="Salamov A."/>
            <person name="Grimwood J."/>
            <person name="Reid I."/>
            <person name="Ishmael N."/>
            <person name="John T."/>
            <person name="Darmond C."/>
            <person name="Moisan M.-C."/>
            <person name="Henrissat B."/>
            <person name="Coutinho P.M."/>
            <person name="Lombard V."/>
            <person name="Natvig D.O."/>
            <person name="Lindquist E."/>
            <person name="Schmutz J."/>
            <person name="Lucas S."/>
            <person name="Harris P."/>
            <person name="Powlowski J."/>
            <person name="Bellemare A."/>
            <person name="Taylor D."/>
            <person name="Butler G."/>
            <person name="de Vries R.P."/>
            <person name="Allijn I.E."/>
            <person name="van den Brink J."/>
            <person name="Ushinsky S."/>
            <person name="Storms R."/>
            <person name="Powell A.J."/>
            <person name="Paulsen I.T."/>
            <person name="Elbourne L.D.H."/>
            <person name="Baker S.E."/>
            <person name="Magnuson J."/>
            <person name="LaBoissiere S."/>
            <person name="Clutterbuck A.J."/>
            <person name="Martinez D."/>
            <person name="Wogulis M."/>
            <person name="de Leon A.L."/>
            <person name="Rey M.W."/>
            <person name="Tsang A."/>
        </authorList>
    </citation>
    <scope>NUCLEOTIDE SEQUENCE [LARGE SCALE GENOMIC DNA]</scope>
    <source>
        <strain evidence="13">ATCC 38088 / NRRL 8126</strain>
    </source>
</reference>
<dbReference type="RefSeq" id="XP_003654966.1">
    <property type="nucleotide sequence ID" value="XM_003654918.1"/>
</dbReference>
<evidence type="ECO:0000256" key="3">
    <source>
        <dbReference type="ARBA" id="ARBA00022622"/>
    </source>
</evidence>
<evidence type="ECO:0000256" key="1">
    <source>
        <dbReference type="ARBA" id="ARBA00004609"/>
    </source>
</evidence>
<evidence type="ECO:0000256" key="9">
    <source>
        <dbReference type="SAM" id="Phobius"/>
    </source>
</evidence>
<dbReference type="HOGENOM" id="CLU_070647_0_1_1"/>
<accession>G2R935</accession>
<feature type="signal peptide" evidence="10">
    <location>
        <begin position="1"/>
        <end position="19"/>
    </location>
</feature>
<feature type="domain" description="Copper acquisition factor BIM1-like" evidence="11">
    <location>
        <begin position="18"/>
        <end position="160"/>
    </location>
</feature>
<protein>
    <recommendedName>
        <fullName evidence="11">Copper acquisition factor BIM1-like domain-containing protein</fullName>
    </recommendedName>
</protein>
<keyword evidence="6" id="KW-0325">Glycoprotein</keyword>
<dbReference type="AlphaFoldDB" id="G2R935"/>
<evidence type="ECO:0000256" key="4">
    <source>
        <dbReference type="ARBA" id="ARBA00022729"/>
    </source>
</evidence>
<evidence type="ECO:0000256" key="7">
    <source>
        <dbReference type="ARBA" id="ARBA00023288"/>
    </source>
</evidence>
<comment type="subcellular location">
    <subcellularLocation>
        <location evidence="1">Cell membrane</location>
        <topology evidence="1">Lipid-anchor</topology>
        <topology evidence="1">GPI-anchor</topology>
    </subcellularLocation>
</comment>
<feature type="chain" id="PRO_5003436321" description="Copper acquisition factor BIM1-like domain-containing protein" evidence="10">
    <location>
        <begin position="20"/>
        <end position="231"/>
    </location>
</feature>
<dbReference type="PANTHER" id="PTHR34992:SF1">
    <property type="entry name" value="COPPER ACQUISITION FACTOR BIM1-LIKE DOMAIN-CONTAINING PROTEIN"/>
    <property type="match status" value="1"/>
</dbReference>
<evidence type="ECO:0000256" key="2">
    <source>
        <dbReference type="ARBA" id="ARBA00022475"/>
    </source>
</evidence>
<dbReference type="GO" id="GO:0098552">
    <property type="term" value="C:side of membrane"/>
    <property type="evidence" value="ECO:0007669"/>
    <property type="project" value="UniProtKB-KW"/>
</dbReference>
<dbReference type="GO" id="GO:0005886">
    <property type="term" value="C:plasma membrane"/>
    <property type="evidence" value="ECO:0007669"/>
    <property type="project" value="UniProtKB-SubCell"/>
</dbReference>
<feature type="transmembrane region" description="Helical" evidence="9">
    <location>
        <begin position="211"/>
        <end position="230"/>
    </location>
</feature>
<evidence type="ECO:0000256" key="6">
    <source>
        <dbReference type="ARBA" id="ARBA00023180"/>
    </source>
</evidence>
<dbReference type="KEGG" id="ttt:THITE_2118210"/>
<dbReference type="Proteomes" id="UP000008181">
    <property type="component" value="Chromosome 4"/>
</dbReference>
<dbReference type="eggNOG" id="ENOG502S92W">
    <property type="taxonomic scope" value="Eukaryota"/>
</dbReference>